<accession>A0A061F7Q9</accession>
<organism evidence="2 3">
    <name type="scientific">Theobroma cacao</name>
    <name type="common">Cacao</name>
    <name type="synonym">Cocoa</name>
    <dbReference type="NCBI Taxonomy" id="3641"/>
    <lineage>
        <taxon>Eukaryota</taxon>
        <taxon>Viridiplantae</taxon>
        <taxon>Streptophyta</taxon>
        <taxon>Embryophyta</taxon>
        <taxon>Tracheophyta</taxon>
        <taxon>Spermatophyta</taxon>
        <taxon>Magnoliopsida</taxon>
        <taxon>eudicotyledons</taxon>
        <taxon>Gunneridae</taxon>
        <taxon>Pentapetalae</taxon>
        <taxon>rosids</taxon>
        <taxon>malvids</taxon>
        <taxon>Malvales</taxon>
        <taxon>Malvaceae</taxon>
        <taxon>Byttnerioideae</taxon>
        <taxon>Theobroma</taxon>
    </lineage>
</organism>
<dbReference type="Proteomes" id="UP000026915">
    <property type="component" value="Chromosome 7"/>
</dbReference>
<gene>
    <name evidence="2" type="ORF">TCM_031957</name>
</gene>
<feature type="region of interest" description="Disordered" evidence="1">
    <location>
        <begin position="31"/>
        <end position="52"/>
    </location>
</feature>
<dbReference type="AlphaFoldDB" id="A0A061F7Q9"/>
<sequence>MALMGSSLRRMLVPVHISKLQRVKTLIVPKTKEGRGGQINSKPKASTTNATDQEVAFRTDTLDVGNNADKISITNVDAAVTVKTAENN</sequence>
<evidence type="ECO:0000256" key="1">
    <source>
        <dbReference type="SAM" id="MobiDB-lite"/>
    </source>
</evidence>
<name>A0A061F7Q9_THECC</name>
<evidence type="ECO:0000313" key="3">
    <source>
        <dbReference type="Proteomes" id="UP000026915"/>
    </source>
</evidence>
<keyword evidence="3" id="KW-1185">Reference proteome</keyword>
<proteinExistence type="predicted"/>
<dbReference type="EMBL" id="CM001885">
    <property type="protein sequence ID" value="EOY13395.1"/>
    <property type="molecule type" value="Genomic_DNA"/>
</dbReference>
<evidence type="ECO:0000313" key="2">
    <source>
        <dbReference type="EMBL" id="EOY13395.1"/>
    </source>
</evidence>
<reference evidence="2 3" key="1">
    <citation type="journal article" date="2013" name="Genome Biol.">
        <title>The genome sequence of the most widely cultivated cacao type and its use to identify candidate genes regulating pod color.</title>
        <authorList>
            <person name="Motamayor J.C."/>
            <person name="Mockaitis K."/>
            <person name="Schmutz J."/>
            <person name="Haiminen N."/>
            <person name="Iii D.L."/>
            <person name="Cornejo O."/>
            <person name="Findley S.D."/>
            <person name="Zheng P."/>
            <person name="Utro F."/>
            <person name="Royaert S."/>
            <person name="Saski C."/>
            <person name="Jenkins J."/>
            <person name="Podicheti R."/>
            <person name="Zhao M."/>
            <person name="Scheffler B.E."/>
            <person name="Stack J.C."/>
            <person name="Feltus F.A."/>
            <person name="Mustiga G.M."/>
            <person name="Amores F."/>
            <person name="Phillips W."/>
            <person name="Marelli J.P."/>
            <person name="May G.D."/>
            <person name="Shapiro H."/>
            <person name="Ma J."/>
            <person name="Bustamante C.D."/>
            <person name="Schnell R.J."/>
            <person name="Main D."/>
            <person name="Gilbert D."/>
            <person name="Parida L."/>
            <person name="Kuhn D.N."/>
        </authorList>
    </citation>
    <scope>NUCLEOTIDE SEQUENCE [LARGE SCALE GENOMIC DNA]</scope>
    <source>
        <strain evidence="3">cv. Matina 1-6</strain>
    </source>
</reference>
<protein>
    <submittedName>
        <fullName evidence="2">Uncharacterized protein isoform 2</fullName>
    </submittedName>
</protein>
<feature type="compositionally biased region" description="Polar residues" evidence="1">
    <location>
        <begin position="38"/>
        <end position="52"/>
    </location>
</feature>
<dbReference type="Gramene" id="EOY13395">
    <property type="protein sequence ID" value="EOY13395"/>
    <property type="gene ID" value="TCM_031957"/>
</dbReference>